<keyword evidence="4" id="KW-1185">Reference proteome</keyword>
<organism evidence="3 4">
    <name type="scientific">Kineosporia succinea</name>
    <dbReference type="NCBI Taxonomy" id="84632"/>
    <lineage>
        <taxon>Bacteria</taxon>
        <taxon>Bacillati</taxon>
        <taxon>Actinomycetota</taxon>
        <taxon>Actinomycetes</taxon>
        <taxon>Kineosporiales</taxon>
        <taxon>Kineosporiaceae</taxon>
        <taxon>Kineosporia</taxon>
    </lineage>
</organism>
<sequence>MSARTGVSARSLRYYEEQGLLASERSSSGQRLYGDEAVGRVRWIQLLFGAGLSSQDIVKLLPCVHSGVADPEMFGVLAEQRARMDAQVKDLTATLEKLDAVMLFAATIVTEGQPA</sequence>
<dbReference type="InterPro" id="IPR009061">
    <property type="entry name" value="DNA-bd_dom_put_sf"/>
</dbReference>
<dbReference type="Gene3D" id="1.10.1660.10">
    <property type="match status" value="1"/>
</dbReference>
<keyword evidence="1 3" id="KW-0238">DNA-binding</keyword>
<dbReference type="PANTHER" id="PTHR30204">
    <property type="entry name" value="REDOX-CYCLING DRUG-SENSING TRANSCRIPTIONAL ACTIVATOR SOXR"/>
    <property type="match status" value="1"/>
</dbReference>
<reference evidence="3 4" key="1">
    <citation type="submission" date="2023-07" db="EMBL/GenBank/DDBJ databases">
        <title>Sequencing the genomes of 1000 actinobacteria strains.</title>
        <authorList>
            <person name="Klenk H.-P."/>
        </authorList>
    </citation>
    <scope>NUCLEOTIDE SEQUENCE [LARGE SCALE GENOMIC DNA]</scope>
    <source>
        <strain evidence="3 4">DSM 44388</strain>
    </source>
</reference>
<evidence type="ECO:0000259" key="2">
    <source>
        <dbReference type="PROSITE" id="PS50937"/>
    </source>
</evidence>
<dbReference type="EMBL" id="JAUSQZ010000001">
    <property type="protein sequence ID" value="MDP9830224.1"/>
    <property type="molecule type" value="Genomic_DNA"/>
</dbReference>
<name>A0ABT9PBY8_9ACTN</name>
<dbReference type="PANTHER" id="PTHR30204:SF97">
    <property type="entry name" value="MERR FAMILY REGULATORY PROTEIN"/>
    <property type="match status" value="1"/>
</dbReference>
<gene>
    <name evidence="3" type="ORF">J2S57_005973</name>
</gene>
<protein>
    <submittedName>
        <fullName evidence="3">DNA-binding transcriptional MerR regulator</fullName>
    </submittedName>
</protein>
<dbReference type="InterPro" id="IPR047057">
    <property type="entry name" value="MerR_fam"/>
</dbReference>
<dbReference type="RefSeq" id="WP_307249195.1">
    <property type="nucleotide sequence ID" value="NZ_JAUSQZ010000001.1"/>
</dbReference>
<dbReference type="InterPro" id="IPR000551">
    <property type="entry name" value="MerR-type_HTH_dom"/>
</dbReference>
<evidence type="ECO:0000256" key="1">
    <source>
        <dbReference type="ARBA" id="ARBA00023125"/>
    </source>
</evidence>
<feature type="domain" description="HTH merR-type" evidence="2">
    <location>
        <begin position="1"/>
        <end position="63"/>
    </location>
</feature>
<dbReference type="SUPFAM" id="SSF46955">
    <property type="entry name" value="Putative DNA-binding domain"/>
    <property type="match status" value="1"/>
</dbReference>
<proteinExistence type="predicted"/>
<dbReference type="Proteomes" id="UP001235712">
    <property type="component" value="Unassembled WGS sequence"/>
</dbReference>
<evidence type="ECO:0000313" key="4">
    <source>
        <dbReference type="Proteomes" id="UP001235712"/>
    </source>
</evidence>
<dbReference type="SMART" id="SM00422">
    <property type="entry name" value="HTH_MERR"/>
    <property type="match status" value="1"/>
</dbReference>
<comment type="caution">
    <text evidence="3">The sequence shown here is derived from an EMBL/GenBank/DDBJ whole genome shotgun (WGS) entry which is preliminary data.</text>
</comment>
<dbReference type="GO" id="GO:0003677">
    <property type="term" value="F:DNA binding"/>
    <property type="evidence" value="ECO:0007669"/>
    <property type="project" value="UniProtKB-KW"/>
</dbReference>
<dbReference type="PROSITE" id="PS50937">
    <property type="entry name" value="HTH_MERR_2"/>
    <property type="match status" value="1"/>
</dbReference>
<evidence type="ECO:0000313" key="3">
    <source>
        <dbReference type="EMBL" id="MDP9830224.1"/>
    </source>
</evidence>
<accession>A0ABT9PBY8</accession>
<dbReference type="CDD" id="cd01282">
    <property type="entry name" value="HTH_MerR-like_sg3"/>
    <property type="match status" value="1"/>
</dbReference>
<dbReference type="Pfam" id="PF13411">
    <property type="entry name" value="MerR_1"/>
    <property type="match status" value="1"/>
</dbReference>
<dbReference type="PRINTS" id="PR00040">
    <property type="entry name" value="HTHMERR"/>
</dbReference>